<evidence type="ECO:0000313" key="2">
    <source>
        <dbReference type="Proteomes" id="UP000523795"/>
    </source>
</evidence>
<accession>A0ABX1JRJ0</accession>
<name>A0ABX1JRJ0_9MICC</name>
<keyword evidence="2" id="KW-1185">Reference proteome</keyword>
<keyword evidence="1" id="KW-0255">Endonuclease</keyword>
<keyword evidence="1" id="KW-0540">Nuclease</keyword>
<dbReference type="EMBL" id="JAAZSR010000266">
    <property type="protein sequence ID" value="NKX51618.1"/>
    <property type="molecule type" value="Genomic_DNA"/>
</dbReference>
<dbReference type="InterPro" id="IPR003615">
    <property type="entry name" value="HNH_nuc"/>
</dbReference>
<evidence type="ECO:0000313" key="1">
    <source>
        <dbReference type="EMBL" id="NKX51618.1"/>
    </source>
</evidence>
<dbReference type="CDD" id="cd00085">
    <property type="entry name" value="HNHc"/>
    <property type="match status" value="1"/>
</dbReference>
<protein>
    <submittedName>
        <fullName evidence="1">Restriction endonuclease</fullName>
    </submittedName>
</protein>
<keyword evidence="1" id="KW-0378">Hydrolase</keyword>
<dbReference type="GO" id="GO:0004519">
    <property type="term" value="F:endonuclease activity"/>
    <property type="evidence" value="ECO:0007669"/>
    <property type="project" value="UniProtKB-KW"/>
</dbReference>
<comment type="caution">
    <text evidence="1">The sequence shown here is derived from an EMBL/GenBank/DDBJ whole genome shotgun (WGS) entry which is preliminary data.</text>
</comment>
<proteinExistence type="predicted"/>
<sequence>MAAIILGWNPAIWDGWQPAYPEAADPVARGGAFAARWSVGRRGRIGAGTEAWLLLQGRGGRGLIGHATVRSGPYPGPHFLDPADVVNYVDLAFDVLLPRGQEIPTEELAARVPSVPWKAVRGSGTVVPAAAEPSLRALWAEHLLPSVPDPTLPVPGTIPGDAAVQVLANRYERDARARRDCIEHHGLSCAACGFNFVAVYGEIGYGYIQVHHLVPVPLLGPGYELDPLTDLVPLCANCHAVVHMLPEPVSPGELRRMIQASRSVRAEVVSPEQEACLEQARRMLG</sequence>
<reference evidence="1 2" key="1">
    <citation type="submission" date="2020-04" db="EMBL/GenBank/DDBJ databases">
        <authorList>
            <person name="Liu S."/>
        </authorList>
    </citation>
    <scope>NUCLEOTIDE SEQUENCE [LARGE SCALE GENOMIC DNA]</scope>
    <source>
        <strain evidence="1 2">CGMCC 1.15091</strain>
    </source>
</reference>
<organism evidence="1 2">
    <name type="scientific">Arthrobacter deserti</name>
    <dbReference type="NCBI Taxonomy" id="1742687"/>
    <lineage>
        <taxon>Bacteria</taxon>
        <taxon>Bacillati</taxon>
        <taxon>Actinomycetota</taxon>
        <taxon>Actinomycetes</taxon>
        <taxon>Micrococcales</taxon>
        <taxon>Micrococcaceae</taxon>
        <taxon>Arthrobacter</taxon>
    </lineage>
</organism>
<gene>
    <name evidence="1" type="ORF">HER39_13790</name>
</gene>
<dbReference type="Proteomes" id="UP000523795">
    <property type="component" value="Unassembled WGS sequence"/>
</dbReference>